<reference evidence="3 4" key="1">
    <citation type="submission" date="2019-11" db="EMBL/GenBank/DDBJ databases">
        <title>Whole genome sequence of Oryza granulata.</title>
        <authorList>
            <person name="Li W."/>
        </authorList>
    </citation>
    <scope>NUCLEOTIDE SEQUENCE [LARGE SCALE GENOMIC DNA]</scope>
    <source>
        <strain evidence="4">cv. Menghai</strain>
        <tissue evidence="3">Leaf</tissue>
    </source>
</reference>
<dbReference type="AlphaFoldDB" id="A0A6G1EWG4"/>
<evidence type="ECO:0000256" key="2">
    <source>
        <dbReference type="SAM" id="SignalP"/>
    </source>
</evidence>
<organism evidence="3 4">
    <name type="scientific">Oryza meyeriana var. granulata</name>
    <dbReference type="NCBI Taxonomy" id="110450"/>
    <lineage>
        <taxon>Eukaryota</taxon>
        <taxon>Viridiplantae</taxon>
        <taxon>Streptophyta</taxon>
        <taxon>Embryophyta</taxon>
        <taxon>Tracheophyta</taxon>
        <taxon>Spermatophyta</taxon>
        <taxon>Magnoliopsida</taxon>
        <taxon>Liliopsida</taxon>
        <taxon>Poales</taxon>
        <taxon>Poaceae</taxon>
        <taxon>BOP clade</taxon>
        <taxon>Oryzoideae</taxon>
        <taxon>Oryzeae</taxon>
        <taxon>Oryzinae</taxon>
        <taxon>Oryza</taxon>
        <taxon>Oryza meyeriana</taxon>
    </lineage>
</organism>
<evidence type="ECO:0000313" key="3">
    <source>
        <dbReference type="EMBL" id="KAF0928955.1"/>
    </source>
</evidence>
<evidence type="ECO:0000256" key="1">
    <source>
        <dbReference type="SAM" id="MobiDB-lite"/>
    </source>
</evidence>
<sequence length="65" mass="7216">MASSSKDLLVFVLLLAAAFIHVASTKETHYYDSPPLPYFGNLPPSPDYYDPPPSPYYGNQPPPPY</sequence>
<keyword evidence="2" id="KW-0732">Signal</keyword>
<protein>
    <recommendedName>
        <fullName evidence="5">Extensin domain-containing protein</fullName>
    </recommendedName>
</protein>
<feature type="chain" id="PRO_5026177225" description="Extensin domain-containing protein" evidence="2">
    <location>
        <begin position="26"/>
        <end position="65"/>
    </location>
</feature>
<dbReference type="Proteomes" id="UP000479710">
    <property type="component" value="Unassembled WGS sequence"/>
</dbReference>
<keyword evidence="4" id="KW-1185">Reference proteome</keyword>
<feature type="compositionally biased region" description="Pro residues" evidence="1">
    <location>
        <begin position="43"/>
        <end position="65"/>
    </location>
</feature>
<feature type="signal peptide" evidence="2">
    <location>
        <begin position="1"/>
        <end position="25"/>
    </location>
</feature>
<accession>A0A6G1EWG4</accession>
<dbReference type="EMBL" id="SPHZ02000002">
    <property type="protein sequence ID" value="KAF0928955.1"/>
    <property type="molecule type" value="Genomic_DNA"/>
</dbReference>
<proteinExistence type="predicted"/>
<name>A0A6G1EWG4_9ORYZ</name>
<comment type="caution">
    <text evidence="3">The sequence shown here is derived from an EMBL/GenBank/DDBJ whole genome shotgun (WGS) entry which is preliminary data.</text>
</comment>
<gene>
    <name evidence="3" type="ORF">E2562_011050</name>
</gene>
<evidence type="ECO:0000313" key="4">
    <source>
        <dbReference type="Proteomes" id="UP000479710"/>
    </source>
</evidence>
<feature type="region of interest" description="Disordered" evidence="1">
    <location>
        <begin position="42"/>
        <end position="65"/>
    </location>
</feature>
<evidence type="ECO:0008006" key="5">
    <source>
        <dbReference type="Google" id="ProtNLM"/>
    </source>
</evidence>